<organism evidence="1 2">
    <name type="scientific">Phocaeicola vulgatus str. 3975 RP4</name>
    <dbReference type="NCBI Taxonomy" id="1339352"/>
    <lineage>
        <taxon>Bacteria</taxon>
        <taxon>Pseudomonadati</taxon>
        <taxon>Bacteroidota</taxon>
        <taxon>Bacteroidia</taxon>
        <taxon>Bacteroidales</taxon>
        <taxon>Bacteroidaceae</taxon>
        <taxon>Phocaeicola</taxon>
    </lineage>
</organism>
<dbReference type="RefSeq" id="WP_005647280.1">
    <property type="nucleotide sequence ID" value="NZ_JNHM01000120.1"/>
</dbReference>
<dbReference type="EMBL" id="JNHM01000120">
    <property type="protein sequence ID" value="KDS46565.1"/>
    <property type="molecule type" value="Genomic_DNA"/>
</dbReference>
<evidence type="ECO:0000313" key="1">
    <source>
        <dbReference type="EMBL" id="KDS46565.1"/>
    </source>
</evidence>
<accession>A0A069S6L0</accession>
<dbReference type="PATRIC" id="fig|1339352.3.peg.3448"/>
<protein>
    <submittedName>
        <fullName evidence="1">Uncharacterized protein</fullName>
    </submittedName>
</protein>
<proteinExistence type="predicted"/>
<comment type="caution">
    <text evidence="1">The sequence shown here is derived from an EMBL/GenBank/DDBJ whole genome shotgun (WGS) entry which is preliminary data.</text>
</comment>
<dbReference type="Proteomes" id="UP000027661">
    <property type="component" value="Unassembled WGS sequence"/>
</dbReference>
<evidence type="ECO:0000313" key="2">
    <source>
        <dbReference type="Proteomes" id="UP000027661"/>
    </source>
</evidence>
<reference evidence="1 2" key="1">
    <citation type="submission" date="2014-04" db="EMBL/GenBank/DDBJ databases">
        <authorList>
            <person name="Sears C."/>
            <person name="Carroll K."/>
            <person name="Sack B.R."/>
            <person name="Qadri F."/>
            <person name="Myers L.L."/>
            <person name="Chung G.-T."/>
            <person name="Escheverria P."/>
            <person name="Fraser C.M."/>
            <person name="Sadzewicz L."/>
            <person name="Shefchek K.A."/>
            <person name="Tallon L."/>
            <person name="Das S.P."/>
            <person name="Daugherty S."/>
            <person name="Mongodin E.F."/>
        </authorList>
    </citation>
    <scope>NUCLEOTIDE SEQUENCE [LARGE SCALE GENOMIC DNA]</scope>
    <source>
        <strain evidence="1 2">3975 RP4</strain>
    </source>
</reference>
<dbReference type="AlphaFoldDB" id="A0A069S6L0"/>
<dbReference type="GeneID" id="29796342"/>
<name>A0A069S6L0_PHOVU</name>
<gene>
    <name evidence="1" type="ORF">M099_3660</name>
</gene>
<sequence>MTKQDFIKKFPDVKVQQFETDTVLSKQEIKEMVKQFTNSLDMGLIYYEQCGCNVTVFTSDKMKSELNKMKPGYQVTEERSEPLYLTDSLFVETTALE</sequence>